<accession>A0A6C0AJI1</accession>
<keyword evidence="3" id="KW-0808">Transferase</keyword>
<feature type="domain" description="Poly(A) polymerase catalytic subunit" evidence="8">
    <location>
        <begin position="34"/>
        <end position="160"/>
    </location>
</feature>
<evidence type="ECO:0000256" key="3">
    <source>
        <dbReference type="ARBA" id="ARBA00022679"/>
    </source>
</evidence>
<dbReference type="EMBL" id="MN740664">
    <property type="protein sequence ID" value="QHS79954.1"/>
    <property type="molecule type" value="Genomic_DNA"/>
</dbReference>
<keyword evidence="7" id="KW-0804">Transcription</keyword>
<dbReference type="GO" id="GO:0006397">
    <property type="term" value="P:mRNA processing"/>
    <property type="evidence" value="ECO:0007669"/>
    <property type="project" value="UniProtKB-KW"/>
</dbReference>
<comment type="subcellular location">
    <subcellularLocation>
        <location evidence="1">Virion</location>
    </subcellularLocation>
</comment>
<keyword evidence="5" id="KW-0067">ATP-binding</keyword>
<keyword evidence="4" id="KW-0547">Nucleotide-binding</keyword>
<dbReference type="GO" id="GO:0005524">
    <property type="term" value="F:ATP binding"/>
    <property type="evidence" value="ECO:0007669"/>
    <property type="project" value="UniProtKB-KW"/>
</dbReference>
<evidence type="ECO:0000256" key="6">
    <source>
        <dbReference type="ARBA" id="ARBA00022844"/>
    </source>
</evidence>
<evidence type="ECO:0000259" key="8">
    <source>
        <dbReference type="Pfam" id="PF19244"/>
    </source>
</evidence>
<evidence type="ECO:0000256" key="5">
    <source>
        <dbReference type="ARBA" id="ARBA00022840"/>
    </source>
</evidence>
<protein>
    <recommendedName>
        <fullName evidence="8">Poly(A) polymerase catalytic subunit domain-containing protein</fullName>
    </recommendedName>
</protein>
<dbReference type="Pfam" id="PF19244">
    <property type="entry name" value="Poly_A_pol_cat"/>
    <property type="match status" value="1"/>
</dbReference>
<evidence type="ECO:0000256" key="4">
    <source>
        <dbReference type="ARBA" id="ARBA00022741"/>
    </source>
</evidence>
<name>A0A6C0AJI1_9ZZZZ</name>
<keyword evidence="2" id="KW-0507">mRNA processing</keyword>
<sequence length="414" mass="47172">MSELESIKAVADEQLQMLAARDAKLPSVLASTRIVEAFLKAHRVMCYGGTAINNLLPKADQFYGSDEVPDYDFFTETPQEHGVLLADQLSAAGIESVEVKPGVHLGTYKVFADYHGVADLTFIDPKIFNHLWGEKITRHGIHYVPPDFLRMSMYLELSRPEGDVSRWEKVYTRLTLLNKHYPIVCRKVPSEIAKLDAQRKADTIKMLKDNPVVLLGFSAVSRHEKKAVWYTPVTLLAEKETIEKLTKGEKTDTHEATEILPARTNVLDSEGEVVYTFYETQACHSYHTTGDGIKIGSIPTLLTFFMAMMYSDESKDDVSRLICVAQRLVELADDKPQRRYALLTPKTCLGTQKELLDLRRERVELYDKMKKNKTSSDFVQYFFTYNPKSDKTERAKTRRLLKKTRKARLTGTSE</sequence>
<evidence type="ECO:0000256" key="2">
    <source>
        <dbReference type="ARBA" id="ARBA00022664"/>
    </source>
</evidence>
<keyword evidence="6" id="KW-0946">Virion</keyword>
<evidence type="ECO:0000313" key="9">
    <source>
        <dbReference type="EMBL" id="QHS79954.1"/>
    </source>
</evidence>
<organism evidence="9">
    <name type="scientific">viral metagenome</name>
    <dbReference type="NCBI Taxonomy" id="1070528"/>
    <lineage>
        <taxon>unclassified sequences</taxon>
        <taxon>metagenomes</taxon>
        <taxon>organismal metagenomes</taxon>
    </lineage>
</organism>
<reference evidence="9" key="1">
    <citation type="journal article" date="2020" name="Nature">
        <title>Giant virus diversity and host interactions through global metagenomics.</title>
        <authorList>
            <person name="Schulz F."/>
            <person name="Roux S."/>
            <person name="Paez-Espino D."/>
            <person name="Jungbluth S."/>
            <person name="Walsh D.A."/>
            <person name="Denef V.J."/>
            <person name="McMahon K.D."/>
            <person name="Konstantinidis K.T."/>
            <person name="Eloe-Fadrosh E.A."/>
            <person name="Kyrpides N.C."/>
            <person name="Woyke T."/>
        </authorList>
    </citation>
    <scope>NUCLEOTIDE SEQUENCE</scope>
    <source>
        <strain evidence="9">GVMAG-S-1035375-24</strain>
    </source>
</reference>
<proteinExistence type="predicted"/>
<dbReference type="AlphaFoldDB" id="A0A6C0AJI1"/>
<dbReference type="InterPro" id="IPR045355">
    <property type="entry name" value="PolyA_pol_cat_su"/>
</dbReference>
<dbReference type="GO" id="GO:0016740">
    <property type="term" value="F:transferase activity"/>
    <property type="evidence" value="ECO:0007669"/>
    <property type="project" value="UniProtKB-KW"/>
</dbReference>
<evidence type="ECO:0000256" key="7">
    <source>
        <dbReference type="ARBA" id="ARBA00023163"/>
    </source>
</evidence>
<dbReference type="GO" id="GO:0044423">
    <property type="term" value="C:virion component"/>
    <property type="evidence" value="ECO:0007669"/>
    <property type="project" value="UniProtKB-KW"/>
</dbReference>
<evidence type="ECO:0000256" key="1">
    <source>
        <dbReference type="ARBA" id="ARBA00004328"/>
    </source>
</evidence>